<name>A0A2N6SMX0_9LACT</name>
<gene>
    <name evidence="1" type="ORF">CJ205_04580</name>
</gene>
<proteinExistence type="predicted"/>
<sequence>MKENKQTEANKRWQEKNRERARYLRNRSTARNFIKKQATQEDIEELEQLIQERSLLLLSE</sequence>
<keyword evidence="2" id="KW-1185">Reference proteome</keyword>
<dbReference type="RefSeq" id="WP_102233328.1">
    <property type="nucleotide sequence ID" value="NZ_PNHE01000015.1"/>
</dbReference>
<comment type="caution">
    <text evidence="1">The sequence shown here is derived from an EMBL/GenBank/DDBJ whole genome shotgun (WGS) entry which is preliminary data.</text>
</comment>
<accession>A0A2N6SMX0</accession>
<dbReference type="AlphaFoldDB" id="A0A2N6SMX0"/>
<reference evidence="1 2" key="1">
    <citation type="submission" date="2017-09" db="EMBL/GenBank/DDBJ databases">
        <title>Bacterial strain isolated from the female urinary microbiota.</title>
        <authorList>
            <person name="Thomas-White K."/>
            <person name="Kumar N."/>
            <person name="Forster S."/>
            <person name="Putonti C."/>
            <person name="Lawley T."/>
            <person name="Wolfe A.J."/>
        </authorList>
    </citation>
    <scope>NUCLEOTIDE SEQUENCE [LARGE SCALE GENOMIC DNA]</scope>
    <source>
        <strain evidence="1 2">UMB0852</strain>
    </source>
</reference>
<organism evidence="1 2">
    <name type="scientific">Dolosicoccus paucivorans</name>
    <dbReference type="NCBI Taxonomy" id="84521"/>
    <lineage>
        <taxon>Bacteria</taxon>
        <taxon>Bacillati</taxon>
        <taxon>Bacillota</taxon>
        <taxon>Bacilli</taxon>
        <taxon>Lactobacillales</taxon>
        <taxon>Aerococcaceae</taxon>
        <taxon>Dolosicoccus</taxon>
    </lineage>
</organism>
<evidence type="ECO:0000313" key="2">
    <source>
        <dbReference type="Proteomes" id="UP000235682"/>
    </source>
</evidence>
<evidence type="ECO:0000313" key="1">
    <source>
        <dbReference type="EMBL" id="PMC58402.1"/>
    </source>
</evidence>
<protein>
    <submittedName>
        <fullName evidence="1">Uncharacterized protein</fullName>
    </submittedName>
</protein>
<dbReference type="EMBL" id="PNHE01000015">
    <property type="protein sequence ID" value="PMC58402.1"/>
    <property type="molecule type" value="Genomic_DNA"/>
</dbReference>
<dbReference type="Proteomes" id="UP000235682">
    <property type="component" value="Unassembled WGS sequence"/>
</dbReference>